<comment type="cofactor">
    <cofactor evidence="1">
        <name>[4Fe-4S] cluster</name>
        <dbReference type="ChEBI" id="CHEBI:49883"/>
    </cofactor>
</comment>
<sequence>MSGSVINVVWNAARRQVGVALREHPEIRDGAAKVETWMRQQEHTAARFVPGMIRPRPYLVMIAITGYCNLRCQGCRYGRDFMPGTQLSWDLVKGVLDDVKAAGIYKVRLYGGEPLLHPDLARMVAYCRELGLVPGITTNAVALSSQIDELYRAGLRDISIGFYGRGSEYDEYTERPGRSRKMEDSIAAVRGKYGDQVHMQINWLLRRQTCDLRSLHEAFDFAQKYGTTLQIDLVHYSLPYFTEGPDRFLQFRPEDRPAIDLVVAELLRLKANNPQMIRHTPEAIRAMPDWLLLGPAMKVPCTAREMLWVGPDGSVQLCYVTFKLGNLHERRLSEMLYTAEHKDAARRAFALDCPNCHCSAGDRIMRDAASRRKYAE</sequence>
<evidence type="ECO:0000256" key="5">
    <source>
        <dbReference type="ARBA" id="ARBA00023014"/>
    </source>
</evidence>
<evidence type="ECO:0000256" key="1">
    <source>
        <dbReference type="ARBA" id="ARBA00001966"/>
    </source>
</evidence>
<proteinExistence type="predicted"/>
<protein>
    <submittedName>
        <fullName evidence="7">Radical SAM domain protein</fullName>
    </submittedName>
</protein>
<keyword evidence="4" id="KW-0408">Iron</keyword>
<keyword evidence="2" id="KW-0949">S-adenosyl-L-methionine</keyword>
<dbReference type="SFLD" id="SFLDS00029">
    <property type="entry name" value="Radical_SAM"/>
    <property type="match status" value="1"/>
</dbReference>
<dbReference type="InterPro" id="IPR023885">
    <property type="entry name" value="4Fe4S-binding_SPASM_dom"/>
</dbReference>
<dbReference type="STRING" id="1860102.ACCAA_180011"/>
<keyword evidence="3" id="KW-0479">Metal-binding</keyword>
<name>A0A1A8XHT1_9PROT</name>
<dbReference type="GO" id="GO:0051536">
    <property type="term" value="F:iron-sulfur cluster binding"/>
    <property type="evidence" value="ECO:0007669"/>
    <property type="project" value="UniProtKB-KW"/>
</dbReference>
<dbReference type="Gene3D" id="3.20.20.70">
    <property type="entry name" value="Aldolase class I"/>
    <property type="match status" value="1"/>
</dbReference>
<dbReference type="RefSeq" id="WP_186406139.1">
    <property type="nucleotide sequence ID" value="NZ_FLQX01000090.1"/>
</dbReference>
<keyword evidence="8" id="KW-1185">Reference proteome</keyword>
<feature type="domain" description="Radical SAM core" evidence="6">
    <location>
        <begin position="52"/>
        <end position="282"/>
    </location>
</feature>
<evidence type="ECO:0000256" key="2">
    <source>
        <dbReference type="ARBA" id="ARBA00022691"/>
    </source>
</evidence>
<dbReference type="Pfam" id="PF13186">
    <property type="entry name" value="SPASM"/>
    <property type="match status" value="1"/>
</dbReference>
<dbReference type="PANTHER" id="PTHR11228:SF7">
    <property type="entry name" value="PQQA PEPTIDE CYCLASE"/>
    <property type="match status" value="1"/>
</dbReference>
<dbReference type="CDD" id="cd21109">
    <property type="entry name" value="SPASM"/>
    <property type="match status" value="1"/>
</dbReference>
<dbReference type="InterPro" id="IPR013785">
    <property type="entry name" value="Aldolase_TIM"/>
</dbReference>
<dbReference type="PROSITE" id="PS51918">
    <property type="entry name" value="RADICAL_SAM"/>
    <property type="match status" value="1"/>
</dbReference>
<evidence type="ECO:0000256" key="4">
    <source>
        <dbReference type="ARBA" id="ARBA00023004"/>
    </source>
</evidence>
<dbReference type="EMBL" id="FLQX01000090">
    <property type="protein sequence ID" value="SBT04715.1"/>
    <property type="molecule type" value="Genomic_DNA"/>
</dbReference>
<dbReference type="SUPFAM" id="SSF102114">
    <property type="entry name" value="Radical SAM enzymes"/>
    <property type="match status" value="1"/>
</dbReference>
<gene>
    <name evidence="7" type="ORF">ACCAA_180011</name>
</gene>
<dbReference type="GO" id="GO:0046872">
    <property type="term" value="F:metal ion binding"/>
    <property type="evidence" value="ECO:0007669"/>
    <property type="project" value="UniProtKB-KW"/>
</dbReference>
<accession>A0A1A8XHT1</accession>
<dbReference type="GO" id="GO:0003824">
    <property type="term" value="F:catalytic activity"/>
    <property type="evidence" value="ECO:0007669"/>
    <property type="project" value="InterPro"/>
</dbReference>
<dbReference type="CDD" id="cd01335">
    <property type="entry name" value="Radical_SAM"/>
    <property type="match status" value="1"/>
</dbReference>
<evidence type="ECO:0000313" key="7">
    <source>
        <dbReference type="EMBL" id="SBT04715.1"/>
    </source>
</evidence>
<dbReference type="InterPro" id="IPR050377">
    <property type="entry name" value="Radical_SAM_PqqE_MftC-like"/>
</dbReference>
<dbReference type="PANTHER" id="PTHR11228">
    <property type="entry name" value="RADICAL SAM DOMAIN PROTEIN"/>
    <property type="match status" value="1"/>
</dbReference>
<dbReference type="InterPro" id="IPR007197">
    <property type="entry name" value="rSAM"/>
</dbReference>
<dbReference type="Pfam" id="PF04055">
    <property type="entry name" value="Radical_SAM"/>
    <property type="match status" value="1"/>
</dbReference>
<evidence type="ECO:0000313" key="8">
    <source>
        <dbReference type="Proteomes" id="UP000199169"/>
    </source>
</evidence>
<evidence type="ECO:0000256" key="3">
    <source>
        <dbReference type="ARBA" id="ARBA00022723"/>
    </source>
</evidence>
<organism evidence="7 8">
    <name type="scientific">Candidatus Accumulibacter aalborgensis</name>
    <dbReference type="NCBI Taxonomy" id="1860102"/>
    <lineage>
        <taxon>Bacteria</taxon>
        <taxon>Pseudomonadati</taxon>
        <taxon>Pseudomonadota</taxon>
        <taxon>Betaproteobacteria</taxon>
        <taxon>Candidatus Accumulibacter</taxon>
    </lineage>
</organism>
<dbReference type="SFLD" id="SFLDG01067">
    <property type="entry name" value="SPASM/twitch_domain_containing"/>
    <property type="match status" value="1"/>
</dbReference>
<dbReference type="InterPro" id="IPR058240">
    <property type="entry name" value="rSAM_sf"/>
</dbReference>
<reference evidence="7 8" key="1">
    <citation type="submission" date="2016-06" db="EMBL/GenBank/DDBJ databases">
        <authorList>
            <person name="Kjaerup R.B."/>
            <person name="Dalgaard T.S."/>
            <person name="Juul-Madsen H.R."/>
        </authorList>
    </citation>
    <scope>NUCLEOTIDE SEQUENCE [LARGE SCALE GENOMIC DNA]</scope>
    <source>
        <strain evidence="7">3</strain>
    </source>
</reference>
<dbReference type="AlphaFoldDB" id="A0A1A8XHT1"/>
<evidence type="ECO:0000259" key="6">
    <source>
        <dbReference type="PROSITE" id="PS51918"/>
    </source>
</evidence>
<dbReference type="Proteomes" id="UP000199169">
    <property type="component" value="Unassembled WGS sequence"/>
</dbReference>
<keyword evidence="5" id="KW-0411">Iron-sulfur</keyword>